<dbReference type="InterPro" id="IPR004843">
    <property type="entry name" value="Calcineurin-like_PHP"/>
</dbReference>
<dbReference type="RefSeq" id="XP_016588303.1">
    <property type="nucleotide sequence ID" value="XM_016735632.1"/>
</dbReference>
<feature type="domain" description="Calcineurin-like phosphoesterase" evidence="1">
    <location>
        <begin position="163"/>
        <end position="418"/>
    </location>
</feature>
<dbReference type="OrthoDB" id="783096at2759"/>
<dbReference type="GeneID" id="27670909"/>
<dbReference type="AlphaFoldDB" id="A0A0F2M7L3"/>
<dbReference type="GO" id="GO:0004721">
    <property type="term" value="F:phosphoprotein phosphatase activity"/>
    <property type="evidence" value="ECO:0007669"/>
    <property type="project" value="TreeGrafter"/>
</dbReference>
<dbReference type="VEuPathDB" id="FungiDB:SPSK_09051"/>
<dbReference type="EMBL" id="AXCR01000007">
    <property type="protein sequence ID" value="KJR85627.1"/>
    <property type="molecule type" value="Genomic_DNA"/>
</dbReference>
<accession>A0A0F2M7L3</accession>
<comment type="caution">
    <text evidence="2">The sequence shown here is derived from an EMBL/GenBank/DDBJ whole genome shotgun (WGS) entry which is preliminary data.</text>
</comment>
<organism evidence="2 3">
    <name type="scientific">Sporothrix schenckii 1099-18</name>
    <dbReference type="NCBI Taxonomy" id="1397361"/>
    <lineage>
        <taxon>Eukaryota</taxon>
        <taxon>Fungi</taxon>
        <taxon>Dikarya</taxon>
        <taxon>Ascomycota</taxon>
        <taxon>Pezizomycotina</taxon>
        <taxon>Sordariomycetes</taxon>
        <taxon>Sordariomycetidae</taxon>
        <taxon>Ophiostomatales</taxon>
        <taxon>Ophiostomataceae</taxon>
        <taxon>Sporothrix</taxon>
    </lineage>
</organism>
<sequence>MAGYRVVTDLTVIFSSTISPPNCEWDPRIWHRLEKELYVHTSQQSAWLYVASVNTKELSAKDLLVTDITVGVVSPGRSWERRPCNIWILRSEFSDGTSQVVTEVDVLFGVDAVDPRSGWTLIEASLQLGVPPSVPVARLSVLKGRAKPNPRVSLQFKKDGTFNIVQISDTHMGTGVGVCRDAVDAHGEDLPESEADPLTVAFIENILNVEQPDLVVLTGDQVHHDVPDSQSALFKAVDPIIKRRIPFAAVLGNHDSEGKFALSRTVQMDILQNLPFSLCEPGPENVDGIGNFSVQILAPAPSQFPLATLYFLDSHGQVGGTAGNPDYAPIQQSQIDWFRDTSQAQRSAREKHDNDSDFHLSLAFQHIPLPEFGDEGLSIHGGRRREPTESPRANYSFSFYDALVEERVSALGCGHDHVNDFCGLLPQQTLQGGNDNPEHSVWLCYGGGSGFGGYCSYGKKRFHRRMRVWQLTSTGDLTTWMRVEYGTDRVSKLVLVEGGRVVNHLTNEIKTKAMQ</sequence>
<dbReference type="InterPro" id="IPR029052">
    <property type="entry name" value="Metallo-depent_PP-like"/>
</dbReference>
<gene>
    <name evidence="2" type="ORF">SPSK_09051</name>
</gene>
<dbReference type="Proteomes" id="UP000033710">
    <property type="component" value="Unassembled WGS sequence"/>
</dbReference>
<proteinExistence type="predicted"/>
<dbReference type="PANTHER" id="PTHR32440:SF0">
    <property type="entry name" value="PHOSPHATASE DCR2-RELATED"/>
    <property type="match status" value="1"/>
</dbReference>
<dbReference type="Gene3D" id="3.60.21.10">
    <property type="match status" value="1"/>
</dbReference>
<dbReference type="SUPFAM" id="SSF56300">
    <property type="entry name" value="Metallo-dependent phosphatases"/>
    <property type="match status" value="1"/>
</dbReference>
<dbReference type="KEGG" id="ssck:SPSK_09051"/>
<evidence type="ECO:0000313" key="3">
    <source>
        <dbReference type="Proteomes" id="UP000033710"/>
    </source>
</evidence>
<evidence type="ECO:0000259" key="1">
    <source>
        <dbReference type="Pfam" id="PF00149"/>
    </source>
</evidence>
<dbReference type="PANTHER" id="PTHR32440">
    <property type="entry name" value="PHOSPHATASE DCR2-RELATED-RELATED"/>
    <property type="match status" value="1"/>
</dbReference>
<dbReference type="CDD" id="cd07383">
    <property type="entry name" value="MPP_Dcr2"/>
    <property type="match status" value="1"/>
</dbReference>
<reference evidence="2 3" key="1">
    <citation type="journal article" date="2014" name="BMC Genomics">
        <title>Comparative genomics of the major fungal agents of human and animal Sporotrichosis: Sporothrix schenckii and Sporothrix brasiliensis.</title>
        <authorList>
            <person name="Teixeira M.M."/>
            <person name="de Almeida L.G."/>
            <person name="Kubitschek-Barreira P."/>
            <person name="Alves F.L."/>
            <person name="Kioshima E.S."/>
            <person name="Abadio A.K."/>
            <person name="Fernandes L."/>
            <person name="Derengowski L.S."/>
            <person name="Ferreira K.S."/>
            <person name="Souza R.C."/>
            <person name="Ruiz J.C."/>
            <person name="de Andrade N.C."/>
            <person name="Paes H.C."/>
            <person name="Nicola A.M."/>
            <person name="Albuquerque P."/>
            <person name="Gerber A.L."/>
            <person name="Martins V.P."/>
            <person name="Peconick L.D."/>
            <person name="Neto A.V."/>
            <person name="Chaucanez C.B."/>
            <person name="Silva P.A."/>
            <person name="Cunha O.L."/>
            <person name="de Oliveira F.F."/>
            <person name="dos Santos T.C."/>
            <person name="Barros A.L."/>
            <person name="Soares M.A."/>
            <person name="de Oliveira L.M."/>
            <person name="Marini M.M."/>
            <person name="Villalobos-Duno H."/>
            <person name="Cunha M.M."/>
            <person name="de Hoog S."/>
            <person name="da Silveira J.F."/>
            <person name="Henrissat B."/>
            <person name="Nino-Vega G.A."/>
            <person name="Cisalpino P.S."/>
            <person name="Mora-Montes H.M."/>
            <person name="Almeida S.R."/>
            <person name="Stajich J.E."/>
            <person name="Lopes-Bezerra L.M."/>
            <person name="Vasconcelos A.T."/>
            <person name="Felipe M.S."/>
        </authorList>
    </citation>
    <scope>NUCLEOTIDE SEQUENCE [LARGE SCALE GENOMIC DNA]</scope>
    <source>
        <strain evidence="2 3">1099-18</strain>
    </source>
</reference>
<protein>
    <submittedName>
        <fullName evidence="2">Calcineurin-like phosphoesterase</fullName>
    </submittedName>
</protein>
<evidence type="ECO:0000313" key="2">
    <source>
        <dbReference type="EMBL" id="KJR85627.1"/>
    </source>
</evidence>
<reference evidence="2 3" key="2">
    <citation type="journal article" date="2015" name="Eukaryot. Cell">
        <title>Asexual propagation of a virulent clone complex in a human and feline outbreak of sporotrichosis.</title>
        <authorList>
            <person name="Teixeira Mde M."/>
            <person name="Rodrigues A.M."/>
            <person name="Tsui C.K."/>
            <person name="de Almeida L.G."/>
            <person name="Van Diepeningen A.D."/>
            <person name="van den Ende B.G."/>
            <person name="Fernandes G.F."/>
            <person name="Kano R."/>
            <person name="Hamelin R.C."/>
            <person name="Lopes-Bezerra L.M."/>
            <person name="Vasconcelos A.T."/>
            <person name="de Hoog S."/>
            <person name="de Camargo Z.P."/>
            <person name="Felipe M.S."/>
        </authorList>
    </citation>
    <scope>NUCLEOTIDE SEQUENCE [LARGE SCALE GENOMIC DNA]</scope>
    <source>
        <strain evidence="2 3">1099-18</strain>
    </source>
</reference>
<dbReference type="Pfam" id="PF00149">
    <property type="entry name" value="Metallophos"/>
    <property type="match status" value="1"/>
</dbReference>
<dbReference type="GO" id="GO:0005737">
    <property type="term" value="C:cytoplasm"/>
    <property type="evidence" value="ECO:0007669"/>
    <property type="project" value="TreeGrafter"/>
</dbReference>
<name>A0A0F2M7L3_SPOSC</name>